<gene>
    <name evidence="2" type="ORF">NYPRO_LOCUS15283</name>
</gene>
<evidence type="ECO:0000313" key="3">
    <source>
        <dbReference type="Proteomes" id="UP000645828"/>
    </source>
</evidence>
<dbReference type="GO" id="GO:0030527">
    <property type="term" value="F:structural constituent of chromatin"/>
    <property type="evidence" value="ECO:0007669"/>
    <property type="project" value="InterPro"/>
</dbReference>
<dbReference type="Proteomes" id="UP000645828">
    <property type="component" value="Unassembled WGS sequence"/>
</dbReference>
<name>A0A811Z129_NYCPR</name>
<dbReference type="PRINTS" id="PR00621">
    <property type="entry name" value="HISTONEH2B"/>
</dbReference>
<dbReference type="InterPro" id="IPR000558">
    <property type="entry name" value="Histone_H2B"/>
</dbReference>
<dbReference type="PANTHER" id="PTHR23428">
    <property type="entry name" value="HISTONE H2B"/>
    <property type="match status" value="1"/>
</dbReference>
<sequence>MAEPSCETYSKECLAGREPKAEAAKATVQPPLTQQFCHQHPQGSEQVQKGLSLLQKPVSVMHLTVKDTFERITYEASRLAHSTITSRESQTAMHLLLPGEIGKHIVSEASEAFIRYTRRQ</sequence>
<dbReference type="InterPro" id="IPR009072">
    <property type="entry name" value="Histone-fold"/>
</dbReference>
<dbReference type="Gene3D" id="1.10.20.10">
    <property type="entry name" value="Histone, subunit A"/>
    <property type="match status" value="1"/>
</dbReference>
<comment type="caution">
    <text evidence="2">The sequence shown here is derived from an EMBL/GenBank/DDBJ whole genome shotgun (WGS) entry which is preliminary data.</text>
</comment>
<organism evidence="2 3">
    <name type="scientific">Nyctereutes procyonoides</name>
    <name type="common">Raccoon dog</name>
    <name type="synonym">Canis procyonoides</name>
    <dbReference type="NCBI Taxonomy" id="34880"/>
    <lineage>
        <taxon>Eukaryota</taxon>
        <taxon>Metazoa</taxon>
        <taxon>Chordata</taxon>
        <taxon>Craniata</taxon>
        <taxon>Vertebrata</taxon>
        <taxon>Euteleostomi</taxon>
        <taxon>Mammalia</taxon>
        <taxon>Eutheria</taxon>
        <taxon>Laurasiatheria</taxon>
        <taxon>Carnivora</taxon>
        <taxon>Caniformia</taxon>
        <taxon>Canidae</taxon>
        <taxon>Nyctereutes</taxon>
    </lineage>
</organism>
<accession>A0A811Z129</accession>
<dbReference type="GO" id="GO:0003677">
    <property type="term" value="F:DNA binding"/>
    <property type="evidence" value="ECO:0007669"/>
    <property type="project" value="InterPro"/>
</dbReference>
<dbReference type="GO" id="GO:0000786">
    <property type="term" value="C:nucleosome"/>
    <property type="evidence" value="ECO:0007669"/>
    <property type="project" value="InterPro"/>
</dbReference>
<comment type="similarity">
    <text evidence="1">Belongs to the histone H2B family.</text>
</comment>
<keyword evidence="3" id="KW-1185">Reference proteome</keyword>
<dbReference type="SMART" id="SM00427">
    <property type="entry name" value="H2B"/>
    <property type="match status" value="1"/>
</dbReference>
<dbReference type="GO" id="GO:0046982">
    <property type="term" value="F:protein heterodimerization activity"/>
    <property type="evidence" value="ECO:0007669"/>
    <property type="project" value="InterPro"/>
</dbReference>
<dbReference type="SUPFAM" id="SSF47113">
    <property type="entry name" value="Histone-fold"/>
    <property type="match status" value="1"/>
</dbReference>
<reference evidence="2" key="1">
    <citation type="submission" date="2020-12" db="EMBL/GenBank/DDBJ databases">
        <authorList>
            <consortium name="Molecular Ecology Group"/>
        </authorList>
    </citation>
    <scope>NUCLEOTIDE SEQUENCE</scope>
    <source>
        <strain evidence="2">TBG_1078</strain>
    </source>
</reference>
<dbReference type="AlphaFoldDB" id="A0A811Z129"/>
<evidence type="ECO:0000313" key="2">
    <source>
        <dbReference type="EMBL" id="CAD7682491.1"/>
    </source>
</evidence>
<protein>
    <submittedName>
        <fullName evidence="2">(raccoon dog) hypothetical protein</fullName>
    </submittedName>
</protein>
<evidence type="ECO:0000256" key="1">
    <source>
        <dbReference type="ARBA" id="ARBA00006846"/>
    </source>
</evidence>
<dbReference type="EMBL" id="CAJHUB010000754">
    <property type="protein sequence ID" value="CAD7682491.1"/>
    <property type="molecule type" value="Genomic_DNA"/>
</dbReference>
<proteinExistence type="inferred from homology"/>